<evidence type="ECO:0000313" key="1">
    <source>
        <dbReference type="EMBL" id="GAH86652.1"/>
    </source>
</evidence>
<proteinExistence type="predicted"/>
<dbReference type="AlphaFoldDB" id="X1IY51"/>
<accession>X1IY51</accession>
<sequence length="147" mass="17965">MTTKKYLSNKKTAQQTISLSPALKEWIERYVKVNQRKNPDDKRFKSVSAFYNYVMEQSMESFKSGKTLDDFKRFIDEETKEFFDMFTFKGIIPFYEFILKSNRYTNFTFHEFPRFLLGFRKLFTGGLKPYDYRELKERFERAKNFYL</sequence>
<gene>
    <name evidence="1" type="ORF">S03H2_63663</name>
</gene>
<dbReference type="EMBL" id="BARU01041269">
    <property type="protein sequence ID" value="GAH86652.1"/>
    <property type="molecule type" value="Genomic_DNA"/>
</dbReference>
<feature type="non-terminal residue" evidence="1">
    <location>
        <position position="147"/>
    </location>
</feature>
<organism evidence="1">
    <name type="scientific">marine sediment metagenome</name>
    <dbReference type="NCBI Taxonomy" id="412755"/>
    <lineage>
        <taxon>unclassified sequences</taxon>
        <taxon>metagenomes</taxon>
        <taxon>ecological metagenomes</taxon>
    </lineage>
</organism>
<name>X1IY51_9ZZZZ</name>
<reference evidence="1" key="1">
    <citation type="journal article" date="2014" name="Front. Microbiol.">
        <title>High frequency of phylogenetically diverse reductive dehalogenase-homologous genes in deep subseafloor sedimentary metagenomes.</title>
        <authorList>
            <person name="Kawai M."/>
            <person name="Futagami T."/>
            <person name="Toyoda A."/>
            <person name="Takaki Y."/>
            <person name="Nishi S."/>
            <person name="Hori S."/>
            <person name="Arai W."/>
            <person name="Tsubouchi T."/>
            <person name="Morono Y."/>
            <person name="Uchiyama I."/>
            <person name="Ito T."/>
            <person name="Fujiyama A."/>
            <person name="Inagaki F."/>
            <person name="Takami H."/>
        </authorList>
    </citation>
    <scope>NUCLEOTIDE SEQUENCE</scope>
    <source>
        <strain evidence="1">Expedition CK06-06</strain>
    </source>
</reference>
<protein>
    <submittedName>
        <fullName evidence="1">Uncharacterized protein</fullName>
    </submittedName>
</protein>
<comment type="caution">
    <text evidence="1">The sequence shown here is derived from an EMBL/GenBank/DDBJ whole genome shotgun (WGS) entry which is preliminary data.</text>
</comment>